<dbReference type="OrthoDB" id="2148442at2759"/>
<keyword evidence="8" id="KW-0520">NAD</keyword>
<dbReference type="GO" id="GO:0003939">
    <property type="term" value="F:L-iditol 2-dehydrogenase (NAD+) activity"/>
    <property type="evidence" value="ECO:0007669"/>
    <property type="project" value="TreeGrafter"/>
</dbReference>
<dbReference type="InterPro" id="IPR036291">
    <property type="entry name" value="NAD(P)-bd_dom_sf"/>
</dbReference>
<keyword evidence="7" id="KW-0560">Oxidoreductase</keyword>
<dbReference type="EMBL" id="KZ825826">
    <property type="protein sequence ID" value="PYH97330.1"/>
    <property type="molecule type" value="Genomic_DNA"/>
</dbReference>
<sequence>MATATILEKTNIGVFTNTNHDLWVAETKPTLEDVKSGQGLQPGEVIIEVRSTGICGSDVHFWHAGCIGPMIVTGDHILGHESAGQVVAVASDVTSLKPGDRVAVEPNIICNACEPCLTGRYNGCEKVLFLSTPPVDGLLRRYVNHPAIWCHKIGDMSYEDGALLEPLSVSLAGIERSGLRLGDPCLITGAGPIGLITLLSARAAGASPIVITDIDDGRLAFAKSLVPDVRTYKVQIGLTAEQNADGIVNTFNDGEGSGPGALRPRVAMECTGVESSVASAIWSVKFGGKVFVIGVGKNEMTVPFMRLSTWEIDLQYQYRYCNTWPRAIRLVKNGVIDLRKLVTHRFALEDAIKAFETAANPKTGAIKVQIMSSEEDVKAASAGQKI</sequence>
<evidence type="ECO:0000256" key="1">
    <source>
        <dbReference type="ARBA" id="ARBA00001947"/>
    </source>
</evidence>
<proteinExistence type="inferred from homology"/>
<dbReference type="InterPro" id="IPR013149">
    <property type="entry name" value="ADH-like_C"/>
</dbReference>
<dbReference type="PROSITE" id="PS00059">
    <property type="entry name" value="ADH_ZINC"/>
    <property type="match status" value="1"/>
</dbReference>
<reference evidence="15 16" key="1">
    <citation type="submission" date="2018-02" db="EMBL/GenBank/DDBJ databases">
        <title>The genomes of Aspergillus section Nigri reveals drivers in fungal speciation.</title>
        <authorList>
            <consortium name="DOE Joint Genome Institute"/>
            <person name="Vesth T.C."/>
            <person name="Nybo J."/>
            <person name="Theobald S."/>
            <person name="Brandl J."/>
            <person name="Frisvad J.C."/>
            <person name="Nielsen K.F."/>
            <person name="Lyhne E.K."/>
            <person name="Kogle M.E."/>
            <person name="Kuo A."/>
            <person name="Riley R."/>
            <person name="Clum A."/>
            <person name="Nolan M."/>
            <person name="Lipzen A."/>
            <person name="Salamov A."/>
            <person name="Henrissat B."/>
            <person name="Wiebenga A."/>
            <person name="De vries R.P."/>
            <person name="Grigoriev I.V."/>
            <person name="Mortensen U.H."/>
            <person name="Andersen M.R."/>
            <person name="Baker S.E."/>
        </authorList>
    </citation>
    <scope>NUCLEOTIDE SEQUENCE [LARGE SCALE GENOMIC DNA]</scope>
    <source>
        <strain evidence="15 16">CBS 707.79</strain>
    </source>
</reference>
<feature type="domain" description="Alcohol dehydrogenase-like N-terminal" evidence="14">
    <location>
        <begin position="41"/>
        <end position="154"/>
    </location>
</feature>
<dbReference type="AlphaFoldDB" id="A0A319DIG9"/>
<evidence type="ECO:0000256" key="4">
    <source>
        <dbReference type="ARBA" id="ARBA00011881"/>
    </source>
</evidence>
<name>A0A319DIG9_9EURO</name>
<dbReference type="GO" id="GO:0008270">
    <property type="term" value="F:zinc ion binding"/>
    <property type="evidence" value="ECO:0007669"/>
    <property type="project" value="InterPro"/>
</dbReference>
<evidence type="ECO:0000256" key="11">
    <source>
        <dbReference type="ARBA" id="ARBA00049317"/>
    </source>
</evidence>
<dbReference type="CDD" id="cd05285">
    <property type="entry name" value="sorbitol_DH"/>
    <property type="match status" value="1"/>
</dbReference>
<protein>
    <recommendedName>
        <fullName evidence="10">L-arabinitol 4-dehydrogenase</fullName>
        <ecNumber evidence="9">1.1.1.12</ecNumber>
    </recommendedName>
</protein>
<dbReference type="Proteomes" id="UP000247810">
    <property type="component" value="Unassembled WGS sequence"/>
</dbReference>
<evidence type="ECO:0000256" key="7">
    <source>
        <dbReference type="ARBA" id="ARBA00023002"/>
    </source>
</evidence>
<evidence type="ECO:0000256" key="5">
    <source>
        <dbReference type="ARBA" id="ARBA00022723"/>
    </source>
</evidence>
<comment type="similarity">
    <text evidence="3 12">Belongs to the zinc-containing alcohol dehydrogenase family.</text>
</comment>
<dbReference type="InterPro" id="IPR011032">
    <property type="entry name" value="GroES-like_sf"/>
</dbReference>
<evidence type="ECO:0000256" key="12">
    <source>
        <dbReference type="RuleBase" id="RU361277"/>
    </source>
</evidence>
<dbReference type="InterPro" id="IPR002328">
    <property type="entry name" value="ADH_Zn_CS"/>
</dbReference>
<evidence type="ECO:0000256" key="2">
    <source>
        <dbReference type="ARBA" id="ARBA00004921"/>
    </source>
</evidence>
<evidence type="ECO:0000259" key="14">
    <source>
        <dbReference type="Pfam" id="PF08240"/>
    </source>
</evidence>
<organism evidence="15 16">
    <name type="scientific">Aspergillus ellipticus CBS 707.79</name>
    <dbReference type="NCBI Taxonomy" id="1448320"/>
    <lineage>
        <taxon>Eukaryota</taxon>
        <taxon>Fungi</taxon>
        <taxon>Dikarya</taxon>
        <taxon>Ascomycota</taxon>
        <taxon>Pezizomycotina</taxon>
        <taxon>Eurotiomycetes</taxon>
        <taxon>Eurotiomycetidae</taxon>
        <taxon>Eurotiales</taxon>
        <taxon>Aspergillaceae</taxon>
        <taxon>Aspergillus</taxon>
        <taxon>Aspergillus subgen. Circumdati</taxon>
    </lineage>
</organism>
<dbReference type="STRING" id="1448320.A0A319DIG9"/>
<dbReference type="PANTHER" id="PTHR43161">
    <property type="entry name" value="SORBITOL DEHYDROGENASE"/>
    <property type="match status" value="1"/>
</dbReference>
<dbReference type="Gene3D" id="3.90.180.10">
    <property type="entry name" value="Medium-chain alcohol dehydrogenases, catalytic domain"/>
    <property type="match status" value="1"/>
</dbReference>
<comment type="catalytic activity">
    <reaction evidence="11">
        <text>L-arabinitol + NAD(+) = L-xylulose + NADH + H(+)</text>
        <dbReference type="Rhea" id="RHEA:16381"/>
        <dbReference type="ChEBI" id="CHEBI:15378"/>
        <dbReference type="ChEBI" id="CHEBI:17399"/>
        <dbReference type="ChEBI" id="CHEBI:18403"/>
        <dbReference type="ChEBI" id="CHEBI:57540"/>
        <dbReference type="ChEBI" id="CHEBI:57945"/>
        <dbReference type="EC" id="1.1.1.12"/>
    </reaction>
</comment>
<dbReference type="EC" id="1.1.1.12" evidence="9"/>
<dbReference type="Pfam" id="PF00107">
    <property type="entry name" value="ADH_zinc_N"/>
    <property type="match status" value="1"/>
</dbReference>
<comment type="subunit">
    <text evidence="4">Homotetramer.</text>
</comment>
<dbReference type="FunFam" id="3.40.50.720:FF:000068">
    <property type="entry name" value="Sorbitol dehydrogenase"/>
    <property type="match status" value="1"/>
</dbReference>
<evidence type="ECO:0000259" key="13">
    <source>
        <dbReference type="Pfam" id="PF00107"/>
    </source>
</evidence>
<dbReference type="Pfam" id="PF08240">
    <property type="entry name" value="ADH_N"/>
    <property type="match status" value="1"/>
</dbReference>
<feature type="domain" description="Alcohol dehydrogenase-like C-terminal" evidence="13">
    <location>
        <begin position="192"/>
        <end position="332"/>
    </location>
</feature>
<comment type="cofactor">
    <cofactor evidence="1 12">
        <name>Zn(2+)</name>
        <dbReference type="ChEBI" id="CHEBI:29105"/>
    </cofactor>
</comment>
<comment type="pathway">
    <text evidence="2">Carbohydrate degradation.</text>
</comment>
<keyword evidence="16" id="KW-1185">Reference proteome</keyword>
<dbReference type="GO" id="GO:0050019">
    <property type="term" value="F:L-arabinitol 4-dehydrogenase activity"/>
    <property type="evidence" value="ECO:0007669"/>
    <property type="project" value="UniProtKB-EC"/>
</dbReference>
<dbReference type="VEuPathDB" id="FungiDB:BO71DRAFT_438971"/>
<evidence type="ECO:0000256" key="8">
    <source>
        <dbReference type="ARBA" id="ARBA00023027"/>
    </source>
</evidence>
<gene>
    <name evidence="15" type="ORF">BO71DRAFT_438971</name>
</gene>
<keyword evidence="5 12" id="KW-0479">Metal-binding</keyword>
<evidence type="ECO:0000256" key="9">
    <source>
        <dbReference type="ARBA" id="ARBA00038954"/>
    </source>
</evidence>
<evidence type="ECO:0000256" key="10">
    <source>
        <dbReference type="ARBA" id="ARBA00039783"/>
    </source>
</evidence>
<dbReference type="Gene3D" id="3.40.50.720">
    <property type="entry name" value="NAD(P)-binding Rossmann-like Domain"/>
    <property type="match status" value="1"/>
</dbReference>
<accession>A0A319DIG9</accession>
<evidence type="ECO:0000313" key="15">
    <source>
        <dbReference type="EMBL" id="PYH97330.1"/>
    </source>
</evidence>
<evidence type="ECO:0000256" key="6">
    <source>
        <dbReference type="ARBA" id="ARBA00022833"/>
    </source>
</evidence>
<evidence type="ECO:0000256" key="3">
    <source>
        <dbReference type="ARBA" id="ARBA00008072"/>
    </source>
</evidence>
<dbReference type="PANTHER" id="PTHR43161:SF12">
    <property type="entry name" value="L-ARABINITOL 4-DEHYDROGENASE"/>
    <property type="match status" value="1"/>
</dbReference>
<dbReference type="GO" id="GO:0006062">
    <property type="term" value="P:sorbitol catabolic process"/>
    <property type="evidence" value="ECO:0007669"/>
    <property type="project" value="TreeGrafter"/>
</dbReference>
<evidence type="ECO:0000313" key="16">
    <source>
        <dbReference type="Proteomes" id="UP000247810"/>
    </source>
</evidence>
<dbReference type="SUPFAM" id="SSF50129">
    <property type="entry name" value="GroES-like"/>
    <property type="match status" value="1"/>
</dbReference>
<keyword evidence="6 12" id="KW-0862">Zinc</keyword>
<dbReference type="SUPFAM" id="SSF51735">
    <property type="entry name" value="NAD(P)-binding Rossmann-fold domains"/>
    <property type="match status" value="1"/>
</dbReference>
<dbReference type="InterPro" id="IPR045306">
    <property type="entry name" value="SDH-like"/>
</dbReference>
<dbReference type="InterPro" id="IPR013154">
    <property type="entry name" value="ADH-like_N"/>
</dbReference>